<proteinExistence type="inferred from homology"/>
<feature type="domain" description="Coenzyme Q-binding protein COQ10 START" evidence="3">
    <location>
        <begin position="59"/>
        <end position="186"/>
    </location>
</feature>
<dbReference type="InterPro" id="IPR005031">
    <property type="entry name" value="COQ10_START"/>
</dbReference>
<evidence type="ECO:0000259" key="3">
    <source>
        <dbReference type="Pfam" id="PF03364"/>
    </source>
</evidence>
<evidence type="ECO:0000256" key="1">
    <source>
        <dbReference type="ARBA" id="ARBA00008918"/>
    </source>
</evidence>
<comment type="similarity">
    <text evidence="1">Belongs to the ribosome association toxin RatA family.</text>
</comment>
<feature type="signal peptide" evidence="2">
    <location>
        <begin position="1"/>
        <end position="20"/>
    </location>
</feature>
<accession>A0A2D0B5B9</accession>
<comment type="caution">
    <text evidence="4">The sequence shown here is derived from an EMBL/GenBank/DDBJ whole genome shotgun (WGS) entry which is preliminary data.</text>
</comment>
<dbReference type="Proteomes" id="UP000197596">
    <property type="component" value="Unassembled WGS sequence"/>
</dbReference>
<evidence type="ECO:0000256" key="2">
    <source>
        <dbReference type="SAM" id="SignalP"/>
    </source>
</evidence>
<sequence length="209" mass="22751">MKIRPVLFAFLLPCALAAAAADTAAQAPPRVSVATSRVDGRTEFDVRAEAFARTDMAGAWKVLTGYDRLAEFVPRLSSSRALPFPDAAANEHLVEQHGYAQFLFIRQPIDLVLRVREQPVSAIDMTLQSGNMRKYHARWELAPQDDAAGPGVLLRYTSLLSPDFYVPGLFGGALMRRDLAAMLEAVVREMERAAPAAAGVQAPSLQDGK</sequence>
<dbReference type="Pfam" id="PF03364">
    <property type="entry name" value="Polyketide_cyc"/>
    <property type="match status" value="1"/>
</dbReference>
<name>A0A2D0B5B9_9BURK</name>
<dbReference type="Gene3D" id="3.30.530.20">
    <property type="match status" value="1"/>
</dbReference>
<reference evidence="4 5" key="1">
    <citation type="submission" date="2017-06" db="EMBL/GenBank/DDBJ databases">
        <title>Herbaspirillum phytohormonus sp. nov., isolated from the root nodule of Robinia pseudoacacia in lead-zinc mine.</title>
        <authorList>
            <person name="Fan M."/>
            <person name="Lin Y."/>
        </authorList>
    </citation>
    <scope>NUCLEOTIDE SEQUENCE [LARGE SCALE GENOMIC DNA]</scope>
    <source>
        <strain evidence="4 5">HZ10</strain>
    </source>
</reference>
<evidence type="ECO:0000313" key="4">
    <source>
        <dbReference type="EMBL" id="OWY26715.1"/>
    </source>
</evidence>
<dbReference type="InterPro" id="IPR023393">
    <property type="entry name" value="START-like_dom_sf"/>
</dbReference>
<evidence type="ECO:0000313" key="5">
    <source>
        <dbReference type="Proteomes" id="UP000197596"/>
    </source>
</evidence>
<dbReference type="EMBL" id="NJGU01000016">
    <property type="protein sequence ID" value="OWY26715.1"/>
    <property type="molecule type" value="Genomic_DNA"/>
</dbReference>
<protein>
    <submittedName>
        <fullName evidence="4">Polyketide cyclase</fullName>
    </submittedName>
</protein>
<dbReference type="AlphaFoldDB" id="A0A2D0B5B9"/>
<dbReference type="RefSeq" id="WP_088752621.1">
    <property type="nucleotide sequence ID" value="NZ_NJGU01000016.1"/>
</dbReference>
<keyword evidence="2" id="KW-0732">Signal</keyword>
<organism evidence="4 5">
    <name type="scientific">Herbaspirillum robiniae</name>
    <dbReference type="NCBI Taxonomy" id="2014887"/>
    <lineage>
        <taxon>Bacteria</taxon>
        <taxon>Pseudomonadati</taxon>
        <taxon>Pseudomonadota</taxon>
        <taxon>Betaproteobacteria</taxon>
        <taxon>Burkholderiales</taxon>
        <taxon>Oxalobacteraceae</taxon>
        <taxon>Herbaspirillum</taxon>
    </lineage>
</organism>
<feature type="chain" id="PRO_5013288286" evidence="2">
    <location>
        <begin position="21"/>
        <end position="209"/>
    </location>
</feature>
<gene>
    <name evidence="4" type="ORF">CEJ42_22550</name>
</gene>
<dbReference type="SUPFAM" id="SSF55961">
    <property type="entry name" value="Bet v1-like"/>
    <property type="match status" value="1"/>
</dbReference>